<dbReference type="GeneID" id="9470882"/>
<keyword evidence="3" id="KW-1185">Reference proteome</keyword>
<dbReference type="VEuPathDB" id="FungiDB:PITG_11879"/>
<dbReference type="RefSeq" id="XP_002901359.1">
    <property type="nucleotide sequence ID" value="XM_002901313.1"/>
</dbReference>
<dbReference type="AlphaFoldDB" id="D0NHG1"/>
<gene>
    <name evidence="2" type="ORF">PITG_11879</name>
</gene>
<feature type="region of interest" description="Disordered" evidence="1">
    <location>
        <begin position="118"/>
        <end position="146"/>
    </location>
</feature>
<dbReference type="Proteomes" id="UP000006643">
    <property type="component" value="Unassembled WGS sequence"/>
</dbReference>
<dbReference type="EMBL" id="DS028138">
    <property type="protein sequence ID" value="EEY58886.1"/>
    <property type="molecule type" value="Genomic_DNA"/>
</dbReference>
<name>D0NHG1_PHYIT</name>
<feature type="region of interest" description="Disordered" evidence="1">
    <location>
        <begin position="36"/>
        <end position="103"/>
    </location>
</feature>
<proteinExistence type="predicted"/>
<dbReference type="HOGENOM" id="CLU_1698970_0_0_1"/>
<protein>
    <submittedName>
        <fullName evidence="2">Uncharacterized protein</fullName>
    </submittedName>
</protein>
<evidence type="ECO:0000313" key="2">
    <source>
        <dbReference type="EMBL" id="EEY58886.1"/>
    </source>
</evidence>
<reference evidence="3" key="1">
    <citation type="journal article" date="2009" name="Nature">
        <title>Genome sequence and analysis of the Irish potato famine pathogen Phytophthora infestans.</title>
        <authorList>
            <consortium name="The Broad Institute Genome Sequencing Platform"/>
            <person name="Haas B.J."/>
            <person name="Kamoun S."/>
            <person name="Zody M.C."/>
            <person name="Jiang R.H."/>
            <person name="Handsaker R.E."/>
            <person name="Cano L.M."/>
            <person name="Grabherr M."/>
            <person name="Kodira C.D."/>
            <person name="Raffaele S."/>
            <person name="Torto-Alalibo T."/>
            <person name="Bozkurt T.O."/>
            <person name="Ah-Fong A.M."/>
            <person name="Alvarado L."/>
            <person name="Anderson V.L."/>
            <person name="Armstrong M.R."/>
            <person name="Avrova A."/>
            <person name="Baxter L."/>
            <person name="Beynon J."/>
            <person name="Boevink P.C."/>
            <person name="Bollmann S.R."/>
            <person name="Bos J.I."/>
            <person name="Bulone V."/>
            <person name="Cai G."/>
            <person name="Cakir C."/>
            <person name="Carrington J.C."/>
            <person name="Chawner M."/>
            <person name="Conti L."/>
            <person name="Costanzo S."/>
            <person name="Ewan R."/>
            <person name="Fahlgren N."/>
            <person name="Fischbach M.A."/>
            <person name="Fugelstad J."/>
            <person name="Gilroy E.M."/>
            <person name="Gnerre S."/>
            <person name="Green P.J."/>
            <person name="Grenville-Briggs L.J."/>
            <person name="Griffith J."/>
            <person name="Grunwald N.J."/>
            <person name="Horn K."/>
            <person name="Horner N.R."/>
            <person name="Hu C.H."/>
            <person name="Huitema E."/>
            <person name="Jeong D.H."/>
            <person name="Jones A.M."/>
            <person name="Jones J.D."/>
            <person name="Jones R.W."/>
            <person name="Karlsson E.K."/>
            <person name="Kunjeti S.G."/>
            <person name="Lamour K."/>
            <person name="Liu Z."/>
            <person name="Ma L."/>
            <person name="Maclean D."/>
            <person name="Chibucos M.C."/>
            <person name="McDonald H."/>
            <person name="McWalters J."/>
            <person name="Meijer H.J."/>
            <person name="Morgan W."/>
            <person name="Morris P.F."/>
            <person name="Munro C.A."/>
            <person name="O'Neill K."/>
            <person name="Ospina-Giraldo M."/>
            <person name="Pinzon A."/>
            <person name="Pritchard L."/>
            <person name="Ramsahoye B."/>
            <person name="Ren Q."/>
            <person name="Restrepo S."/>
            <person name="Roy S."/>
            <person name="Sadanandom A."/>
            <person name="Savidor A."/>
            <person name="Schornack S."/>
            <person name="Schwartz D.C."/>
            <person name="Schumann U.D."/>
            <person name="Schwessinger B."/>
            <person name="Seyer L."/>
            <person name="Sharpe T."/>
            <person name="Silvar C."/>
            <person name="Song J."/>
            <person name="Studholme D.J."/>
            <person name="Sykes S."/>
            <person name="Thines M."/>
            <person name="van de Vondervoort P.J."/>
            <person name="Phuntumart V."/>
            <person name="Wawra S."/>
            <person name="Weide R."/>
            <person name="Win J."/>
            <person name="Young C."/>
            <person name="Zhou S."/>
            <person name="Fry W."/>
            <person name="Meyers B.C."/>
            <person name="van West P."/>
            <person name="Ristaino J."/>
            <person name="Govers F."/>
            <person name="Birch P.R."/>
            <person name="Whisson S.C."/>
            <person name="Judelson H.S."/>
            <person name="Nusbaum C."/>
        </authorList>
    </citation>
    <scope>NUCLEOTIDE SEQUENCE [LARGE SCALE GENOMIC DNA]</scope>
    <source>
        <strain evidence="3">T30-4</strain>
    </source>
</reference>
<dbReference type="KEGG" id="pif:PITG_11879"/>
<dbReference type="OrthoDB" id="273092at2759"/>
<organism evidence="2 3">
    <name type="scientific">Phytophthora infestans (strain T30-4)</name>
    <name type="common">Potato late blight agent</name>
    <dbReference type="NCBI Taxonomy" id="403677"/>
    <lineage>
        <taxon>Eukaryota</taxon>
        <taxon>Sar</taxon>
        <taxon>Stramenopiles</taxon>
        <taxon>Oomycota</taxon>
        <taxon>Peronosporomycetes</taxon>
        <taxon>Peronosporales</taxon>
        <taxon>Peronosporaceae</taxon>
        <taxon>Phytophthora</taxon>
    </lineage>
</organism>
<evidence type="ECO:0000256" key="1">
    <source>
        <dbReference type="SAM" id="MobiDB-lite"/>
    </source>
</evidence>
<sequence>MSVLTNQNVKEAVIGLKSLSRFGTVYVGRLRRYHPPSIPSADGTPAPPPSTNHDAPAQSAEAYSPSRAPDGSAFPPRATGPERSRPPRTGHATQFQRDSPVPLVDSADHVRHIVEAILEHNDHRATPQRTRTGRGSHARDASIPPHRQYLLNGAM</sequence>
<accession>D0NHG1</accession>
<dbReference type="InParanoid" id="D0NHG1"/>
<evidence type="ECO:0000313" key="3">
    <source>
        <dbReference type="Proteomes" id="UP000006643"/>
    </source>
</evidence>